<dbReference type="Pfam" id="PF00753">
    <property type="entry name" value="Lactamase_B"/>
    <property type="match status" value="1"/>
</dbReference>
<feature type="non-terminal residue" evidence="4">
    <location>
        <position position="319"/>
    </location>
</feature>
<dbReference type="InterPro" id="IPR050698">
    <property type="entry name" value="MBL"/>
</dbReference>
<dbReference type="PANTHER" id="PTHR11203">
    <property type="entry name" value="CLEAVAGE AND POLYADENYLATION SPECIFICITY FACTOR FAMILY MEMBER"/>
    <property type="match status" value="1"/>
</dbReference>
<dbReference type="Proteomes" id="UP000553343">
    <property type="component" value="Unassembled WGS sequence"/>
</dbReference>
<dbReference type="Gene3D" id="3.40.50.10890">
    <property type="match status" value="1"/>
</dbReference>
<evidence type="ECO:0000259" key="3">
    <source>
        <dbReference type="SMART" id="SM01027"/>
    </source>
</evidence>
<dbReference type="GO" id="GO:0004521">
    <property type="term" value="F:RNA endonuclease activity"/>
    <property type="evidence" value="ECO:0007669"/>
    <property type="project" value="TreeGrafter"/>
</dbReference>
<evidence type="ECO:0000313" key="5">
    <source>
        <dbReference type="Proteomes" id="UP000553343"/>
    </source>
</evidence>
<dbReference type="PANTHER" id="PTHR11203:SF37">
    <property type="entry name" value="INTEGRATOR COMPLEX SUBUNIT 11"/>
    <property type="match status" value="1"/>
</dbReference>
<evidence type="ECO:0000313" key="4">
    <source>
        <dbReference type="EMBL" id="NWH06948.1"/>
    </source>
</evidence>
<dbReference type="RefSeq" id="WP_178368391.1">
    <property type="nucleotide sequence ID" value="NZ_JACADJ010000150.1"/>
</dbReference>
<dbReference type="SUPFAM" id="SSF56281">
    <property type="entry name" value="Metallo-hydrolase/oxidoreductase"/>
    <property type="match status" value="1"/>
</dbReference>
<dbReference type="CDD" id="cd16295">
    <property type="entry name" value="TTHA0252-CPSF-like_MBL-fold"/>
    <property type="match status" value="1"/>
</dbReference>
<dbReference type="GO" id="GO:0016787">
    <property type="term" value="F:hydrolase activity"/>
    <property type="evidence" value="ECO:0007669"/>
    <property type="project" value="UniProtKB-KW"/>
</dbReference>
<organism evidence="4 5">
    <name type="scientific">Desulfobacter latus</name>
    <dbReference type="NCBI Taxonomy" id="2292"/>
    <lineage>
        <taxon>Bacteria</taxon>
        <taxon>Pseudomonadati</taxon>
        <taxon>Thermodesulfobacteriota</taxon>
        <taxon>Desulfobacteria</taxon>
        <taxon>Desulfobacterales</taxon>
        <taxon>Desulfobacteraceae</taxon>
        <taxon>Desulfobacter</taxon>
    </lineage>
</organism>
<evidence type="ECO:0000256" key="1">
    <source>
        <dbReference type="ARBA" id="ARBA00022801"/>
    </source>
</evidence>
<dbReference type="Gene3D" id="3.60.15.10">
    <property type="entry name" value="Ribonuclease Z/Hydroxyacylglutathione hydrolase-like"/>
    <property type="match status" value="1"/>
</dbReference>
<dbReference type="InterPro" id="IPR001279">
    <property type="entry name" value="Metallo-B-lactamas"/>
</dbReference>
<dbReference type="PROSITE" id="PS51257">
    <property type="entry name" value="PROKAR_LIPOPROTEIN"/>
    <property type="match status" value="1"/>
</dbReference>
<keyword evidence="5" id="KW-1185">Reference proteome</keyword>
<dbReference type="EMBL" id="JACADJ010000150">
    <property type="protein sequence ID" value="NWH06948.1"/>
    <property type="molecule type" value="Genomic_DNA"/>
</dbReference>
<feature type="domain" description="Metallo-beta-lactamase" evidence="2">
    <location>
        <begin position="13"/>
        <end position="239"/>
    </location>
</feature>
<evidence type="ECO:0000259" key="2">
    <source>
        <dbReference type="SMART" id="SM00849"/>
    </source>
</evidence>
<keyword evidence="1 4" id="KW-0378">Hydrolase</keyword>
<reference evidence="4 5" key="1">
    <citation type="submission" date="2020-06" db="EMBL/GenBank/DDBJ databases">
        <title>High-quality draft genome of sulfate reducer Desulfobacter latus type strain AcrS2 isolated from marine sediment.</title>
        <authorList>
            <person name="Hoppe M."/>
            <person name="Larsen C.K."/>
            <person name="Marshall I.P.G."/>
            <person name="Schramm A."/>
            <person name="Marietou A.G."/>
        </authorList>
    </citation>
    <scope>NUCLEOTIDE SEQUENCE [LARGE SCALE GENOMIC DNA]</scope>
    <source>
        <strain evidence="4 5">AcRS2</strain>
    </source>
</reference>
<dbReference type="AlphaFoldDB" id="A0A850TDP0"/>
<name>A0A850TDP0_9BACT</name>
<protein>
    <submittedName>
        <fullName evidence="4">MBL fold metallo-hydrolase</fullName>
    </submittedName>
</protein>
<dbReference type="Pfam" id="PF10996">
    <property type="entry name" value="Beta-Casp"/>
    <property type="match status" value="1"/>
</dbReference>
<dbReference type="SMART" id="SM00849">
    <property type="entry name" value="Lactamase_B"/>
    <property type="match status" value="1"/>
</dbReference>
<feature type="domain" description="Beta-Casp" evidence="3">
    <location>
        <begin position="244"/>
        <end position="319"/>
    </location>
</feature>
<sequence length="319" mass="35376">MKINHIGAQNCVTGSCHLVQTRTHPEAGGVNLLVDCGIAQGHDPVLPFDQWPVAPSAMDYLFLTHAHIDHIGRVPDLIDAGFRGEILCTHATKALLIPMLHDALSFSDRSDKEIRCLEGIIDDLSWGFELHEPFSLKQGITFKLGNAGHILGSCFIQFAFPDPHHPDGPAFRVTFSGDLGCAHTPILPDPDPPDPCDLLILESTYGDRNHENRAHRQAALAQALDRALSDNGIVYIPAFALGRTQELIYELDRINPGVPVFIDSPLGIEITRLYQNMDDCWDKEAKTLKAAGDHPIKFEHLYAVERFKDHRRLLDLNGP</sequence>
<accession>A0A850TDP0</accession>
<comment type="caution">
    <text evidence="4">The sequence shown here is derived from an EMBL/GenBank/DDBJ whole genome shotgun (WGS) entry which is preliminary data.</text>
</comment>
<gene>
    <name evidence="4" type="ORF">HXW94_18540</name>
</gene>
<proteinExistence type="predicted"/>
<dbReference type="InterPro" id="IPR036866">
    <property type="entry name" value="RibonucZ/Hydroxyglut_hydro"/>
</dbReference>
<dbReference type="InterPro" id="IPR022712">
    <property type="entry name" value="Beta_Casp"/>
</dbReference>
<dbReference type="SMART" id="SM01027">
    <property type="entry name" value="Beta-Casp"/>
    <property type="match status" value="1"/>
</dbReference>